<sequence>MEKFSRFLLTNFLGLIGILSLMTSRSALTLYHDKNF</sequence>
<protein>
    <submittedName>
        <fullName evidence="1">Uncharacterized protein</fullName>
    </submittedName>
</protein>
<name>A0A9J5XVX9_SOLCO</name>
<keyword evidence="2" id="KW-1185">Reference proteome</keyword>
<evidence type="ECO:0000313" key="2">
    <source>
        <dbReference type="Proteomes" id="UP000824120"/>
    </source>
</evidence>
<dbReference type="AlphaFoldDB" id="A0A9J5XVX9"/>
<evidence type="ECO:0000313" key="1">
    <source>
        <dbReference type="EMBL" id="KAG5591759.1"/>
    </source>
</evidence>
<accession>A0A9J5XVX9</accession>
<dbReference type="EMBL" id="JACXVP010000008">
    <property type="protein sequence ID" value="KAG5591759.1"/>
    <property type="molecule type" value="Genomic_DNA"/>
</dbReference>
<organism evidence="1 2">
    <name type="scientific">Solanum commersonii</name>
    <name type="common">Commerson's wild potato</name>
    <name type="synonym">Commerson's nightshade</name>
    <dbReference type="NCBI Taxonomy" id="4109"/>
    <lineage>
        <taxon>Eukaryota</taxon>
        <taxon>Viridiplantae</taxon>
        <taxon>Streptophyta</taxon>
        <taxon>Embryophyta</taxon>
        <taxon>Tracheophyta</taxon>
        <taxon>Spermatophyta</taxon>
        <taxon>Magnoliopsida</taxon>
        <taxon>eudicotyledons</taxon>
        <taxon>Gunneridae</taxon>
        <taxon>Pentapetalae</taxon>
        <taxon>asterids</taxon>
        <taxon>lamiids</taxon>
        <taxon>Solanales</taxon>
        <taxon>Solanaceae</taxon>
        <taxon>Solanoideae</taxon>
        <taxon>Solaneae</taxon>
        <taxon>Solanum</taxon>
    </lineage>
</organism>
<reference evidence="1 2" key="1">
    <citation type="submission" date="2020-09" db="EMBL/GenBank/DDBJ databases">
        <title>De no assembly of potato wild relative species, Solanum commersonii.</title>
        <authorList>
            <person name="Cho K."/>
        </authorList>
    </citation>
    <scope>NUCLEOTIDE SEQUENCE [LARGE SCALE GENOMIC DNA]</scope>
    <source>
        <strain evidence="1">LZ3.2</strain>
        <tissue evidence="1">Leaf</tissue>
    </source>
</reference>
<gene>
    <name evidence="1" type="ORF">H5410_042273</name>
</gene>
<dbReference type="Proteomes" id="UP000824120">
    <property type="component" value="Chromosome 8"/>
</dbReference>
<proteinExistence type="predicted"/>
<comment type="caution">
    <text evidence="1">The sequence shown here is derived from an EMBL/GenBank/DDBJ whole genome shotgun (WGS) entry which is preliminary data.</text>
</comment>